<feature type="binding site" evidence="5">
    <location>
        <begin position="7"/>
        <end position="13"/>
    </location>
    <ligand>
        <name>NAD(+)</name>
        <dbReference type="ChEBI" id="CHEBI:57540"/>
    </ligand>
</feature>
<evidence type="ECO:0000313" key="10">
    <source>
        <dbReference type="Proteomes" id="UP000315343"/>
    </source>
</evidence>
<dbReference type="InterPro" id="IPR036291">
    <property type="entry name" value="NAD(P)-bd_dom_sf"/>
</dbReference>
<dbReference type="InterPro" id="IPR015955">
    <property type="entry name" value="Lactate_DH/Glyco_Ohase_4_C"/>
</dbReference>
<feature type="binding site" evidence="5">
    <location>
        <position position="93"/>
    </location>
    <ligand>
        <name>NAD(+)</name>
        <dbReference type="ChEBI" id="CHEBI:57540"/>
    </ligand>
</feature>
<name>A0A562J740_9FIRM</name>
<keyword evidence="3 5" id="KW-0520">NAD</keyword>
<evidence type="ECO:0000259" key="7">
    <source>
        <dbReference type="Pfam" id="PF00056"/>
    </source>
</evidence>
<sequence>MKLAIIGGNGAIGSTTAFLTAQKGIYDEIKLLGRKTNVLKNHAMDMEHALMPFSKTVVSFAEYEDISDCQVIFIAVGAPERKVESREEYLKDNIRVIDEVLENSCYFNKDAVILTATNPIDVFNYYLYKKLKRDRMKMLGFSANDSLRLRWAVAEKFNIDFNKIEAYCIGEHGEDQVPLMNCVKYDGKKFDVEDETKSEIKNILVDWFLKFQNLDAKRTSGWTSSVTASEVLEAIACDSGKIIECSVPLEGELGFRDVSLGMMVKLGKEGAKEIIVPELNDGEKSAINKAVAKIKQQITHLNI</sequence>
<evidence type="ECO:0000256" key="5">
    <source>
        <dbReference type="PIRSR" id="PIRSR000102-3"/>
    </source>
</evidence>
<evidence type="ECO:0000313" key="9">
    <source>
        <dbReference type="EMBL" id="TWH78998.1"/>
    </source>
</evidence>
<dbReference type="PANTHER" id="PTHR43128:SF16">
    <property type="entry name" value="L-LACTATE DEHYDROGENASE"/>
    <property type="match status" value="1"/>
</dbReference>
<dbReference type="SUPFAM" id="SSF51735">
    <property type="entry name" value="NAD(P)-binding Rossmann-fold domains"/>
    <property type="match status" value="1"/>
</dbReference>
<evidence type="ECO:0000256" key="6">
    <source>
        <dbReference type="RuleBase" id="RU003369"/>
    </source>
</evidence>
<dbReference type="EMBL" id="VLKH01000007">
    <property type="protein sequence ID" value="TWH78998.1"/>
    <property type="molecule type" value="Genomic_DNA"/>
</dbReference>
<evidence type="ECO:0000256" key="3">
    <source>
        <dbReference type="ARBA" id="ARBA00023027"/>
    </source>
</evidence>
<dbReference type="PIRSF" id="PIRSF000102">
    <property type="entry name" value="Lac_mal_DH"/>
    <property type="match status" value="1"/>
</dbReference>
<dbReference type="InterPro" id="IPR022383">
    <property type="entry name" value="Lactate/malate_DH_C"/>
</dbReference>
<feature type="domain" description="Lactate/malate dehydrogenase C-terminal" evidence="8">
    <location>
        <begin position="145"/>
        <end position="299"/>
    </location>
</feature>
<reference evidence="9 10" key="1">
    <citation type="submission" date="2019-07" db="EMBL/GenBank/DDBJ databases">
        <title>Genomic Encyclopedia of Type Strains, Phase I: the one thousand microbial genomes (KMG-I) project.</title>
        <authorList>
            <person name="Kyrpides N."/>
        </authorList>
    </citation>
    <scope>NUCLEOTIDE SEQUENCE [LARGE SCALE GENOMIC DNA]</scope>
    <source>
        <strain evidence="9 10">DSM 13558</strain>
    </source>
</reference>
<evidence type="ECO:0000259" key="8">
    <source>
        <dbReference type="Pfam" id="PF02866"/>
    </source>
</evidence>
<dbReference type="Pfam" id="PF00056">
    <property type="entry name" value="Ldh_1_N"/>
    <property type="match status" value="1"/>
</dbReference>
<dbReference type="GO" id="GO:0004459">
    <property type="term" value="F:L-lactate dehydrogenase (NAD+) activity"/>
    <property type="evidence" value="ECO:0007669"/>
    <property type="project" value="TreeGrafter"/>
</dbReference>
<feature type="domain" description="Lactate/malate dehydrogenase N-terminal" evidence="7">
    <location>
        <begin position="1"/>
        <end position="140"/>
    </location>
</feature>
<dbReference type="Gene3D" id="3.90.110.10">
    <property type="entry name" value="Lactate dehydrogenase/glycoside hydrolase, family 4, C-terminal"/>
    <property type="match status" value="1"/>
</dbReference>
<accession>A0A562J740</accession>
<dbReference type="Pfam" id="PF02866">
    <property type="entry name" value="Ldh_1_C"/>
    <property type="match status" value="1"/>
</dbReference>
<evidence type="ECO:0000256" key="4">
    <source>
        <dbReference type="PIRSR" id="PIRSR000102-1"/>
    </source>
</evidence>
<feature type="active site" description="Proton acceptor" evidence="4">
    <location>
        <position position="172"/>
    </location>
</feature>
<dbReference type="GO" id="GO:0006089">
    <property type="term" value="P:lactate metabolic process"/>
    <property type="evidence" value="ECO:0007669"/>
    <property type="project" value="TreeGrafter"/>
</dbReference>
<dbReference type="PRINTS" id="PR00086">
    <property type="entry name" value="LLDHDRGNASE"/>
</dbReference>
<protein>
    <submittedName>
        <fullName evidence="9">Malate dehydrogenase</fullName>
    </submittedName>
</protein>
<dbReference type="InterPro" id="IPR001557">
    <property type="entry name" value="L-lactate/malate_DH"/>
</dbReference>
<dbReference type="SUPFAM" id="SSF56327">
    <property type="entry name" value="LDH C-terminal domain-like"/>
    <property type="match status" value="1"/>
</dbReference>
<evidence type="ECO:0000256" key="2">
    <source>
        <dbReference type="ARBA" id="ARBA00023002"/>
    </source>
</evidence>
<gene>
    <name evidence="9" type="ORF">LY60_02525</name>
</gene>
<dbReference type="AlphaFoldDB" id="A0A562J740"/>
<dbReference type="Proteomes" id="UP000315343">
    <property type="component" value="Unassembled WGS sequence"/>
</dbReference>
<comment type="similarity">
    <text evidence="1">Belongs to the LDH/MDH superfamily. LDH family.</text>
</comment>
<proteinExistence type="inferred from homology"/>
<keyword evidence="10" id="KW-1185">Reference proteome</keyword>
<dbReference type="Gene3D" id="3.40.50.720">
    <property type="entry name" value="NAD(P)-binding Rossmann-like Domain"/>
    <property type="match status" value="1"/>
</dbReference>
<comment type="caution">
    <text evidence="9">The sequence shown here is derived from an EMBL/GenBank/DDBJ whole genome shotgun (WGS) entry which is preliminary data.</text>
</comment>
<dbReference type="PANTHER" id="PTHR43128">
    <property type="entry name" value="L-2-HYDROXYCARBOXYLATE DEHYDROGENASE (NAD(P)(+))"/>
    <property type="match status" value="1"/>
</dbReference>
<dbReference type="InterPro" id="IPR001236">
    <property type="entry name" value="Lactate/malate_DH_N"/>
</dbReference>
<organism evidence="9 10">
    <name type="scientific">Sedimentibacter saalensis</name>
    <dbReference type="NCBI Taxonomy" id="130788"/>
    <lineage>
        <taxon>Bacteria</taxon>
        <taxon>Bacillati</taxon>
        <taxon>Bacillota</taxon>
        <taxon>Tissierellia</taxon>
        <taxon>Sedimentibacter</taxon>
    </lineage>
</organism>
<dbReference type="RefSeq" id="WP_170226210.1">
    <property type="nucleotide sequence ID" value="NZ_VLKH01000007.1"/>
</dbReference>
<evidence type="ECO:0000256" key="1">
    <source>
        <dbReference type="ARBA" id="ARBA00006054"/>
    </source>
</evidence>
<keyword evidence="2 6" id="KW-0560">Oxidoreductase</keyword>